<dbReference type="EMBL" id="JASBWT010000012">
    <property type="protein sequence ID" value="KAJ9099805.1"/>
    <property type="molecule type" value="Genomic_DNA"/>
</dbReference>
<protein>
    <submittedName>
        <fullName evidence="1">Uncharacterized protein</fullName>
    </submittedName>
</protein>
<organism evidence="1 2">
    <name type="scientific">Naganishia friedmannii</name>
    <dbReference type="NCBI Taxonomy" id="89922"/>
    <lineage>
        <taxon>Eukaryota</taxon>
        <taxon>Fungi</taxon>
        <taxon>Dikarya</taxon>
        <taxon>Basidiomycota</taxon>
        <taxon>Agaricomycotina</taxon>
        <taxon>Tremellomycetes</taxon>
        <taxon>Filobasidiales</taxon>
        <taxon>Filobasidiaceae</taxon>
        <taxon>Naganishia</taxon>
    </lineage>
</organism>
<evidence type="ECO:0000313" key="2">
    <source>
        <dbReference type="Proteomes" id="UP001227268"/>
    </source>
</evidence>
<sequence>MNPATGLQEIREIRRKKWEQEKAAELAMGLNQEQTATISTEKVDQTLDPSASSAACTTDRKRRLISPTSSDDIEFVGEKKSGPAKKAKVDVDDVVDTRSILRAPPMYSASSISNSKSTARKFPTPRLLLTRTPGRSHSSFSPTNLNNTITFQEIMGPDKGRGLGIKKAWFYAFFIAQEEFFSELPLGHSDEIELYVGRDMRQDPLAHQLAAQLGIPLEEGPLPQHHYRSLATAGDLAYGEMLGKHYHAVYPPMADTGGRYAGSNHSKFAFIQFDGFLRVFITSANFMSLDFTYSDNEWFVVDLPLLPVKRSKKDGPAPEFEQELFEHATLLGCPATLINELYGRYDYSSVEERKIRIVANIPGSHSGESALMYGALRLREVVKPLVKGHRDVEMEMCTASIGGMQPEWLRSMYYAFTGGKYDNENTSKDEIPTHFRMTFPTRADVEASRTISKQGASQIGSHFKWKEADKRIKTMFHRYKSRDQEPGDPTEGETGAGCLFHQKLYMAMPEGTKPTDNNVRPLWIYIGSANFSKAAWGQCVVDKRKLKLDPGARRLQSGMNFEIGVVVPGTEIEGMLEKGSVWHDLVPHERNGKPFAGSDKPYNSEQWVKHKSDDRGPF</sequence>
<accession>A0ACC2VK62</accession>
<name>A0ACC2VK62_9TREE</name>
<gene>
    <name evidence="1" type="ORF">QFC21_003804</name>
</gene>
<dbReference type="Proteomes" id="UP001227268">
    <property type="component" value="Unassembled WGS sequence"/>
</dbReference>
<comment type="caution">
    <text evidence="1">The sequence shown here is derived from an EMBL/GenBank/DDBJ whole genome shotgun (WGS) entry which is preliminary data.</text>
</comment>
<proteinExistence type="predicted"/>
<reference evidence="1" key="1">
    <citation type="submission" date="2023-04" db="EMBL/GenBank/DDBJ databases">
        <title>Draft Genome sequencing of Naganishia species isolated from polar environments using Oxford Nanopore Technology.</title>
        <authorList>
            <person name="Leo P."/>
            <person name="Venkateswaran K."/>
        </authorList>
    </citation>
    <scope>NUCLEOTIDE SEQUENCE</scope>
    <source>
        <strain evidence="1">MNA-CCFEE 5423</strain>
    </source>
</reference>
<evidence type="ECO:0000313" key="1">
    <source>
        <dbReference type="EMBL" id="KAJ9099805.1"/>
    </source>
</evidence>
<keyword evidence="2" id="KW-1185">Reference proteome</keyword>